<evidence type="ECO:0000256" key="10">
    <source>
        <dbReference type="ARBA" id="ARBA00023136"/>
    </source>
</evidence>
<keyword evidence="5" id="KW-0808">Transferase</keyword>
<keyword evidence="7 11" id="KW-0863">Zinc-finger</keyword>
<evidence type="ECO:0000313" key="15">
    <source>
        <dbReference type="EMBL" id="CAJ0573429.1"/>
    </source>
</evidence>
<evidence type="ECO:0000313" key="16">
    <source>
        <dbReference type="Proteomes" id="UP001177023"/>
    </source>
</evidence>
<evidence type="ECO:0000256" key="11">
    <source>
        <dbReference type="PROSITE-ProRule" id="PRU00175"/>
    </source>
</evidence>
<gene>
    <name evidence="15" type="ORF">MSPICULIGERA_LOCUS11787</name>
</gene>
<dbReference type="Proteomes" id="UP001177023">
    <property type="component" value="Unassembled WGS sequence"/>
</dbReference>
<feature type="transmembrane region" description="Helical" evidence="13">
    <location>
        <begin position="181"/>
        <end position="199"/>
    </location>
</feature>
<dbReference type="InterPro" id="IPR045103">
    <property type="entry name" value="RNF5/RNF185-like"/>
</dbReference>
<evidence type="ECO:0000256" key="3">
    <source>
        <dbReference type="ARBA" id="ARBA00004906"/>
    </source>
</evidence>
<proteinExistence type="predicted"/>
<dbReference type="InterPro" id="IPR001841">
    <property type="entry name" value="Znf_RING"/>
</dbReference>
<dbReference type="EC" id="2.3.2.27" evidence="4"/>
<dbReference type="Pfam" id="PF00097">
    <property type="entry name" value="zf-C3HC4"/>
    <property type="match status" value="1"/>
</dbReference>
<dbReference type="InterPro" id="IPR017907">
    <property type="entry name" value="Znf_RING_CS"/>
</dbReference>
<protein>
    <recommendedName>
        <fullName evidence="4">RING-type E3 ubiquitin transferase</fullName>
        <ecNumber evidence="4">2.3.2.27</ecNumber>
    </recommendedName>
</protein>
<keyword evidence="6" id="KW-0479">Metal-binding</keyword>
<evidence type="ECO:0000256" key="9">
    <source>
        <dbReference type="ARBA" id="ARBA00022833"/>
    </source>
</evidence>
<comment type="subcellular location">
    <subcellularLocation>
        <location evidence="2">Endomembrane system</location>
    </subcellularLocation>
</comment>
<dbReference type="Gene3D" id="3.30.40.10">
    <property type="entry name" value="Zinc/RING finger domain, C3HC4 (zinc finger)"/>
    <property type="match status" value="1"/>
</dbReference>
<sequence length="200" mass="21299">MAEPGGEQPRPEDDLPGSSQRPPNEDPDRPKDMWDCHICLDTAQHAVVTLCGHLFCWNCLSQWLETRPNQVCPVCKSVVQASNVIPIYGRGGDQSDPRQQTPPRPRGQRQEPTHRHQGLFGDFGGGGGGGGVHFSLGIGVFPFGIFAQMMRGGGGGGGEAQAGEAGSHAPPGSQNAEVEQMLSNGFSIIAVLAIAWLLFF</sequence>
<name>A0AA36CQJ8_9BILA</name>
<dbReference type="GO" id="GO:0008270">
    <property type="term" value="F:zinc ion binding"/>
    <property type="evidence" value="ECO:0007669"/>
    <property type="project" value="UniProtKB-KW"/>
</dbReference>
<dbReference type="GO" id="GO:0061630">
    <property type="term" value="F:ubiquitin protein ligase activity"/>
    <property type="evidence" value="ECO:0007669"/>
    <property type="project" value="UniProtKB-EC"/>
</dbReference>
<dbReference type="GO" id="GO:0006511">
    <property type="term" value="P:ubiquitin-dependent protein catabolic process"/>
    <property type="evidence" value="ECO:0007669"/>
    <property type="project" value="InterPro"/>
</dbReference>
<dbReference type="InterPro" id="IPR018957">
    <property type="entry name" value="Znf_C3HC4_RING-type"/>
</dbReference>
<comment type="pathway">
    <text evidence="3">Protein modification; protein ubiquitination.</text>
</comment>
<evidence type="ECO:0000256" key="8">
    <source>
        <dbReference type="ARBA" id="ARBA00022786"/>
    </source>
</evidence>
<organism evidence="15 16">
    <name type="scientific">Mesorhabditis spiculigera</name>
    <dbReference type="NCBI Taxonomy" id="96644"/>
    <lineage>
        <taxon>Eukaryota</taxon>
        <taxon>Metazoa</taxon>
        <taxon>Ecdysozoa</taxon>
        <taxon>Nematoda</taxon>
        <taxon>Chromadorea</taxon>
        <taxon>Rhabditida</taxon>
        <taxon>Rhabditina</taxon>
        <taxon>Rhabditomorpha</taxon>
        <taxon>Rhabditoidea</taxon>
        <taxon>Rhabditidae</taxon>
        <taxon>Mesorhabditinae</taxon>
        <taxon>Mesorhabditis</taxon>
    </lineage>
</organism>
<dbReference type="InterPro" id="IPR013083">
    <property type="entry name" value="Znf_RING/FYVE/PHD"/>
</dbReference>
<feature type="region of interest" description="Disordered" evidence="12">
    <location>
        <begin position="1"/>
        <end position="29"/>
    </location>
</feature>
<evidence type="ECO:0000256" key="1">
    <source>
        <dbReference type="ARBA" id="ARBA00000900"/>
    </source>
</evidence>
<feature type="region of interest" description="Disordered" evidence="12">
    <location>
        <begin position="87"/>
        <end position="117"/>
    </location>
</feature>
<comment type="catalytic activity">
    <reaction evidence="1">
        <text>S-ubiquitinyl-[E2 ubiquitin-conjugating enzyme]-L-cysteine + [acceptor protein]-L-lysine = [E2 ubiquitin-conjugating enzyme]-L-cysteine + N(6)-ubiquitinyl-[acceptor protein]-L-lysine.</text>
        <dbReference type="EC" id="2.3.2.27"/>
    </reaction>
</comment>
<dbReference type="EMBL" id="CATQJA010002619">
    <property type="protein sequence ID" value="CAJ0573429.1"/>
    <property type="molecule type" value="Genomic_DNA"/>
</dbReference>
<dbReference type="PANTHER" id="PTHR12313">
    <property type="entry name" value="E3 UBIQUITIN-PROTEIN LIGASE RNF5-RELATED"/>
    <property type="match status" value="1"/>
</dbReference>
<keyword evidence="13" id="KW-0812">Transmembrane</keyword>
<accession>A0AA36CQJ8</accession>
<dbReference type="PROSITE" id="PS00518">
    <property type="entry name" value="ZF_RING_1"/>
    <property type="match status" value="1"/>
</dbReference>
<dbReference type="GO" id="GO:0005783">
    <property type="term" value="C:endoplasmic reticulum"/>
    <property type="evidence" value="ECO:0007669"/>
    <property type="project" value="InterPro"/>
</dbReference>
<keyword evidence="8" id="KW-0833">Ubl conjugation pathway</keyword>
<evidence type="ECO:0000256" key="4">
    <source>
        <dbReference type="ARBA" id="ARBA00012483"/>
    </source>
</evidence>
<dbReference type="SMART" id="SM00184">
    <property type="entry name" value="RING"/>
    <property type="match status" value="1"/>
</dbReference>
<feature type="non-terminal residue" evidence="15">
    <location>
        <position position="200"/>
    </location>
</feature>
<evidence type="ECO:0000256" key="2">
    <source>
        <dbReference type="ARBA" id="ARBA00004308"/>
    </source>
</evidence>
<evidence type="ECO:0000259" key="14">
    <source>
        <dbReference type="PROSITE" id="PS50089"/>
    </source>
</evidence>
<dbReference type="PROSITE" id="PS50089">
    <property type="entry name" value="ZF_RING_2"/>
    <property type="match status" value="1"/>
</dbReference>
<evidence type="ECO:0000256" key="13">
    <source>
        <dbReference type="SAM" id="Phobius"/>
    </source>
</evidence>
<evidence type="ECO:0000256" key="7">
    <source>
        <dbReference type="ARBA" id="ARBA00022771"/>
    </source>
</evidence>
<keyword evidence="10 13" id="KW-0472">Membrane</keyword>
<keyword evidence="9" id="KW-0862">Zinc</keyword>
<evidence type="ECO:0000256" key="5">
    <source>
        <dbReference type="ARBA" id="ARBA00022679"/>
    </source>
</evidence>
<keyword evidence="13" id="KW-1133">Transmembrane helix</keyword>
<feature type="region of interest" description="Disordered" evidence="12">
    <location>
        <begin position="154"/>
        <end position="175"/>
    </location>
</feature>
<evidence type="ECO:0000256" key="6">
    <source>
        <dbReference type="ARBA" id="ARBA00022723"/>
    </source>
</evidence>
<feature type="domain" description="RING-type" evidence="14">
    <location>
        <begin position="36"/>
        <end position="76"/>
    </location>
</feature>
<keyword evidence="16" id="KW-1185">Reference proteome</keyword>
<reference evidence="15" key="1">
    <citation type="submission" date="2023-06" db="EMBL/GenBank/DDBJ databases">
        <authorList>
            <person name="Delattre M."/>
        </authorList>
    </citation>
    <scope>NUCLEOTIDE SEQUENCE</scope>
    <source>
        <strain evidence="15">AF72</strain>
    </source>
</reference>
<evidence type="ECO:0000256" key="12">
    <source>
        <dbReference type="SAM" id="MobiDB-lite"/>
    </source>
</evidence>
<dbReference type="SUPFAM" id="SSF57850">
    <property type="entry name" value="RING/U-box"/>
    <property type="match status" value="1"/>
</dbReference>
<dbReference type="AlphaFoldDB" id="A0AA36CQJ8"/>
<comment type="caution">
    <text evidence="15">The sequence shown here is derived from an EMBL/GenBank/DDBJ whole genome shotgun (WGS) entry which is preliminary data.</text>
</comment>